<dbReference type="EMBL" id="JAPDDT010000027">
    <property type="protein sequence ID" value="MCW1926486.1"/>
    <property type="molecule type" value="Genomic_DNA"/>
</dbReference>
<keyword evidence="2" id="KW-0732">Signal</keyword>
<dbReference type="RefSeq" id="WP_264490594.1">
    <property type="nucleotide sequence ID" value="NZ_JAPDDT010000027.1"/>
</dbReference>
<comment type="caution">
    <text evidence="3">The sequence shown here is derived from an EMBL/GenBank/DDBJ whole genome shotgun (WGS) entry which is preliminary data.</text>
</comment>
<dbReference type="Proteomes" id="UP001320876">
    <property type="component" value="Unassembled WGS sequence"/>
</dbReference>
<accession>A0ABT3GSM1</accession>
<organism evidence="3 4">
    <name type="scientific">Luteolibacter arcticus</name>
    <dbReference type="NCBI Taxonomy" id="1581411"/>
    <lineage>
        <taxon>Bacteria</taxon>
        <taxon>Pseudomonadati</taxon>
        <taxon>Verrucomicrobiota</taxon>
        <taxon>Verrucomicrobiia</taxon>
        <taxon>Verrucomicrobiales</taxon>
        <taxon>Verrucomicrobiaceae</taxon>
        <taxon>Luteolibacter</taxon>
    </lineage>
</organism>
<sequence length="187" mass="20523">MKKTALLYLFAGLLLATPSYAQQPAPGGGGSEENQGDDDEKSKAEESDDHKRFWQASVPGGHYMVAIDRIASISMHEYLLDGQLVVNELVVDTNGRGLARFYHVVTVAENSASGTARRVVEKGSELLDRAGQKAGTDVHEMAQKNYPTTSHAGMIEYRILDLRDLNAIYKSVKNAWETGKGRKITLK</sequence>
<name>A0ABT3GSM1_9BACT</name>
<protein>
    <submittedName>
        <fullName evidence="3">Uncharacterized protein</fullName>
    </submittedName>
</protein>
<feature type="chain" id="PRO_5045917030" evidence="2">
    <location>
        <begin position="22"/>
        <end position="187"/>
    </location>
</feature>
<feature type="region of interest" description="Disordered" evidence="1">
    <location>
        <begin position="21"/>
        <end position="52"/>
    </location>
</feature>
<feature type="compositionally biased region" description="Basic and acidic residues" evidence="1">
    <location>
        <begin position="40"/>
        <end position="52"/>
    </location>
</feature>
<proteinExistence type="predicted"/>
<gene>
    <name evidence="3" type="ORF">OKA05_28300</name>
</gene>
<evidence type="ECO:0000256" key="1">
    <source>
        <dbReference type="SAM" id="MobiDB-lite"/>
    </source>
</evidence>
<reference evidence="3 4" key="1">
    <citation type="submission" date="2022-10" db="EMBL/GenBank/DDBJ databases">
        <title>Luteolibacter arcticus strain CCTCC AB 2014275, whole genome shotgun sequencing project.</title>
        <authorList>
            <person name="Zhao G."/>
            <person name="Shen L."/>
        </authorList>
    </citation>
    <scope>NUCLEOTIDE SEQUENCE [LARGE SCALE GENOMIC DNA]</scope>
    <source>
        <strain evidence="3 4">CCTCC AB 2014275</strain>
    </source>
</reference>
<evidence type="ECO:0000313" key="3">
    <source>
        <dbReference type="EMBL" id="MCW1926486.1"/>
    </source>
</evidence>
<evidence type="ECO:0000313" key="4">
    <source>
        <dbReference type="Proteomes" id="UP001320876"/>
    </source>
</evidence>
<keyword evidence="4" id="KW-1185">Reference proteome</keyword>
<feature type="signal peptide" evidence="2">
    <location>
        <begin position="1"/>
        <end position="21"/>
    </location>
</feature>
<evidence type="ECO:0000256" key="2">
    <source>
        <dbReference type="SAM" id="SignalP"/>
    </source>
</evidence>